<evidence type="ECO:0000259" key="1">
    <source>
        <dbReference type="Pfam" id="PF00535"/>
    </source>
</evidence>
<dbReference type="SUPFAM" id="SSF53448">
    <property type="entry name" value="Nucleotide-diphospho-sugar transferases"/>
    <property type="match status" value="1"/>
</dbReference>
<dbReference type="Pfam" id="PF00535">
    <property type="entry name" value="Glycos_transf_2"/>
    <property type="match status" value="1"/>
</dbReference>
<dbReference type="InterPro" id="IPR029044">
    <property type="entry name" value="Nucleotide-diphossugar_trans"/>
</dbReference>
<dbReference type="PANTHER" id="PTHR43630:SF2">
    <property type="entry name" value="GLYCOSYLTRANSFERASE"/>
    <property type="match status" value="1"/>
</dbReference>
<evidence type="ECO:0000313" key="3">
    <source>
        <dbReference type="Proteomes" id="UP000229459"/>
    </source>
</evidence>
<dbReference type="CDD" id="cd02511">
    <property type="entry name" value="Beta4Glucosyltransferase"/>
    <property type="match status" value="1"/>
</dbReference>
<evidence type="ECO:0000313" key="2">
    <source>
        <dbReference type="EMBL" id="PIP53377.1"/>
    </source>
</evidence>
<name>A0A2H0B6V0_9BACT</name>
<dbReference type="Proteomes" id="UP000229459">
    <property type="component" value="Unassembled WGS sequence"/>
</dbReference>
<dbReference type="InterPro" id="IPR001173">
    <property type="entry name" value="Glyco_trans_2-like"/>
</dbReference>
<comment type="caution">
    <text evidence="2">The sequence shown here is derived from an EMBL/GenBank/DDBJ whole genome shotgun (WGS) entry which is preliminary data.</text>
</comment>
<organism evidence="2 3">
    <name type="scientific">Candidatus Beckwithbacteria bacterium CG23_combo_of_CG06-09_8_20_14_all_34_8</name>
    <dbReference type="NCBI Taxonomy" id="1974497"/>
    <lineage>
        <taxon>Bacteria</taxon>
        <taxon>Candidatus Beckwithiibacteriota</taxon>
    </lineage>
</organism>
<sequence>MITAIVLTHNEEEMLLNCLKSIEWVDEILISDKKSTDSTLAIAQKYNAKIHHFTGVHFDDWRNQALEKTNGNWAIYIDPDERITKELKAEIQTILNENETSFVKSDLKSAYRMKRINYWWGKKFNCCGAENDFVTRLFNKSKLKKWRGIIHESPEVDGEIGQLSGEIIHLTHRDLISGLKKSYQWTKFEAELFNQTDHPKITWPRLLKIFNQTFWQKFIKQGGIKQGTEGFIESMVQAWNRFMVYEQLWELQQKPNLDEKYKEIEEKLSL</sequence>
<reference evidence="2 3" key="1">
    <citation type="submission" date="2017-09" db="EMBL/GenBank/DDBJ databases">
        <title>Depth-based differentiation of microbial function through sediment-hosted aquifers and enrichment of novel symbionts in the deep terrestrial subsurface.</title>
        <authorList>
            <person name="Probst A.J."/>
            <person name="Ladd B."/>
            <person name="Jarett J.K."/>
            <person name="Geller-Mcgrath D.E."/>
            <person name="Sieber C.M."/>
            <person name="Emerson J.B."/>
            <person name="Anantharaman K."/>
            <person name="Thomas B.C."/>
            <person name="Malmstrom R."/>
            <person name="Stieglmeier M."/>
            <person name="Klingl A."/>
            <person name="Woyke T."/>
            <person name="Ryan C.M."/>
            <person name="Banfield J.F."/>
        </authorList>
    </citation>
    <scope>NUCLEOTIDE SEQUENCE [LARGE SCALE GENOMIC DNA]</scope>
    <source>
        <strain evidence="2">CG23_combo_of_CG06-09_8_20_14_all_34_8</strain>
    </source>
</reference>
<proteinExistence type="predicted"/>
<feature type="domain" description="Glycosyltransferase 2-like" evidence="1">
    <location>
        <begin position="4"/>
        <end position="133"/>
    </location>
</feature>
<dbReference type="EMBL" id="PCSR01000031">
    <property type="protein sequence ID" value="PIP53377.1"/>
    <property type="molecule type" value="Genomic_DNA"/>
</dbReference>
<accession>A0A2H0B6V0</accession>
<dbReference type="Gene3D" id="3.90.550.10">
    <property type="entry name" value="Spore Coat Polysaccharide Biosynthesis Protein SpsA, Chain A"/>
    <property type="match status" value="1"/>
</dbReference>
<protein>
    <recommendedName>
        <fullName evidence="1">Glycosyltransferase 2-like domain-containing protein</fullName>
    </recommendedName>
</protein>
<dbReference type="PANTHER" id="PTHR43630">
    <property type="entry name" value="POLY-BETA-1,6-N-ACETYL-D-GLUCOSAMINE SYNTHASE"/>
    <property type="match status" value="1"/>
</dbReference>
<dbReference type="AlphaFoldDB" id="A0A2H0B6V0"/>
<gene>
    <name evidence="2" type="ORF">COX08_01320</name>
</gene>